<evidence type="ECO:0000256" key="1">
    <source>
        <dbReference type="SAM" id="MobiDB-lite"/>
    </source>
</evidence>
<dbReference type="InterPro" id="IPR036291">
    <property type="entry name" value="NAD(P)-bd_dom_sf"/>
</dbReference>
<organism evidence="3 4">
    <name type="scientific">Haloechinothrix alba</name>
    <dbReference type="NCBI Taxonomy" id="664784"/>
    <lineage>
        <taxon>Bacteria</taxon>
        <taxon>Bacillati</taxon>
        <taxon>Actinomycetota</taxon>
        <taxon>Actinomycetes</taxon>
        <taxon>Pseudonocardiales</taxon>
        <taxon>Pseudonocardiaceae</taxon>
        <taxon>Haloechinothrix</taxon>
    </lineage>
</organism>
<evidence type="ECO:0000313" key="3">
    <source>
        <dbReference type="EMBL" id="SNR43149.1"/>
    </source>
</evidence>
<reference evidence="4" key="1">
    <citation type="submission" date="2017-06" db="EMBL/GenBank/DDBJ databases">
        <authorList>
            <person name="Varghese N."/>
            <person name="Submissions S."/>
        </authorList>
    </citation>
    <scope>NUCLEOTIDE SEQUENCE [LARGE SCALE GENOMIC DNA]</scope>
    <source>
        <strain evidence="4">DSM 45207</strain>
    </source>
</reference>
<dbReference type="InterPro" id="IPR001509">
    <property type="entry name" value="Epimerase_deHydtase"/>
</dbReference>
<gene>
    <name evidence="3" type="ORF">SAMN06265360_105256</name>
</gene>
<proteinExistence type="predicted"/>
<evidence type="ECO:0000259" key="2">
    <source>
        <dbReference type="Pfam" id="PF01370"/>
    </source>
</evidence>
<dbReference type="EMBL" id="FZNW01000005">
    <property type="protein sequence ID" value="SNR43149.1"/>
    <property type="molecule type" value="Genomic_DNA"/>
</dbReference>
<evidence type="ECO:0000313" key="4">
    <source>
        <dbReference type="Proteomes" id="UP000198348"/>
    </source>
</evidence>
<protein>
    <submittedName>
        <fullName evidence="3">UDP-glucose 4-epimerase</fullName>
    </submittedName>
</protein>
<dbReference type="PANTHER" id="PTHR43245">
    <property type="entry name" value="BIFUNCTIONAL POLYMYXIN RESISTANCE PROTEIN ARNA"/>
    <property type="match status" value="1"/>
</dbReference>
<dbReference type="Pfam" id="PF01370">
    <property type="entry name" value="Epimerase"/>
    <property type="match status" value="1"/>
</dbReference>
<dbReference type="Proteomes" id="UP000198348">
    <property type="component" value="Unassembled WGS sequence"/>
</dbReference>
<sequence>MRVVVTGAAGFLGRALVRRLAGHGTVVGIDRAAQAPQPGLVPVTADLLDGDPLVHEALADADVVFHLAGSTDVRDQRPGVAERRYRDNVLATEAVLHAVPMHTRLLVTSSSSVYGGSRPGRPSSEGDTPRPRGSYAGSKLAVERRCALRHAAGGDVLVVRPFTVAGEGQRPGMGLARWIESARAGRPLRLLGSPERTRDLTDVMQVVRALAELGRVESTGTVNLGTGACHSLAEMARTVGRVLGVDVVTDVVPAPQVDVAHTLADTRRLRELLGWVPRTDLAELIARQAAASTDPVLAPAG</sequence>
<dbReference type="RefSeq" id="WP_089300558.1">
    <property type="nucleotide sequence ID" value="NZ_FZNW01000005.1"/>
</dbReference>
<accession>A0A238WBT4</accession>
<dbReference type="OrthoDB" id="9801785at2"/>
<dbReference type="SUPFAM" id="SSF51735">
    <property type="entry name" value="NAD(P)-binding Rossmann-fold domains"/>
    <property type="match status" value="1"/>
</dbReference>
<feature type="compositionally biased region" description="Low complexity" evidence="1">
    <location>
        <begin position="110"/>
        <end position="126"/>
    </location>
</feature>
<name>A0A238WBT4_9PSEU</name>
<dbReference type="InterPro" id="IPR050177">
    <property type="entry name" value="Lipid_A_modif_metabolic_enz"/>
</dbReference>
<keyword evidence="4" id="KW-1185">Reference proteome</keyword>
<dbReference type="PANTHER" id="PTHR43245:SF13">
    <property type="entry name" value="UDP-D-APIOSE_UDP-D-XYLOSE SYNTHASE 2"/>
    <property type="match status" value="1"/>
</dbReference>
<dbReference type="AlphaFoldDB" id="A0A238WBT4"/>
<feature type="domain" description="NAD-dependent epimerase/dehydratase" evidence="2">
    <location>
        <begin position="3"/>
        <end position="216"/>
    </location>
</feature>
<dbReference type="Gene3D" id="3.40.50.720">
    <property type="entry name" value="NAD(P)-binding Rossmann-like Domain"/>
    <property type="match status" value="1"/>
</dbReference>
<feature type="region of interest" description="Disordered" evidence="1">
    <location>
        <begin position="110"/>
        <end position="137"/>
    </location>
</feature>